<gene>
    <name evidence="2" type="ORF">FEA48_03830</name>
</gene>
<dbReference type="EMBL" id="VASG01000001">
    <property type="protein sequence ID" value="TLP78339.1"/>
    <property type="molecule type" value="Genomic_DNA"/>
</dbReference>
<dbReference type="AlphaFoldDB" id="A0A5R9AHU1"/>
<dbReference type="InterPro" id="IPR036515">
    <property type="entry name" value="Transposase_17_sf"/>
</dbReference>
<organism evidence="2 3">
    <name type="scientific">Pseudomonas nitroreducens</name>
    <dbReference type="NCBI Taxonomy" id="46680"/>
    <lineage>
        <taxon>Bacteria</taxon>
        <taxon>Pseudomonadati</taxon>
        <taxon>Pseudomonadota</taxon>
        <taxon>Gammaproteobacteria</taxon>
        <taxon>Pseudomonadales</taxon>
        <taxon>Pseudomonadaceae</taxon>
        <taxon>Pseudomonas</taxon>
    </lineage>
</organism>
<dbReference type="Gene3D" id="3.30.70.1290">
    <property type="entry name" value="Transposase IS200-like"/>
    <property type="match status" value="1"/>
</dbReference>
<dbReference type="GO" id="GO:0043565">
    <property type="term" value="F:sequence-specific DNA binding"/>
    <property type="evidence" value="ECO:0007669"/>
    <property type="project" value="TreeGrafter"/>
</dbReference>
<dbReference type="SUPFAM" id="SSF143422">
    <property type="entry name" value="Transposase IS200-like"/>
    <property type="match status" value="1"/>
</dbReference>
<proteinExistence type="predicted"/>
<dbReference type="GO" id="GO:0006313">
    <property type="term" value="P:DNA transposition"/>
    <property type="evidence" value="ECO:0007669"/>
    <property type="project" value="InterPro"/>
</dbReference>
<comment type="caution">
    <text evidence="2">The sequence shown here is derived from an EMBL/GenBank/DDBJ whole genome shotgun (WGS) entry which is preliminary data.</text>
</comment>
<dbReference type="InterPro" id="IPR052715">
    <property type="entry name" value="RAYT_transposase"/>
</dbReference>
<reference evidence="2 3" key="1">
    <citation type="submission" date="2019-05" db="EMBL/GenBank/DDBJ databases">
        <authorList>
            <person name="Moore K."/>
            <person name="O'Neill P."/>
            <person name="Farbos A."/>
            <person name="Studholme D.J."/>
        </authorList>
    </citation>
    <scope>NUCLEOTIDE SEQUENCE [LARGE SCALE GENOMIC DNA]</scope>
    <source>
        <strain evidence="2 3">DSM 9128</strain>
    </source>
</reference>
<sequence>MALHSPGHAALRKDRVALPHTVYLITTTTLRRQPFFTHFAAGCAAARCFEDRHLLNGCTMLAWILMPDHAHWLLQLGEEPCLEATVKNLKSASARLANRAMGRRSELWTPGFHDRALRREDDLRKAARYLVANPLRAGLVRRVGDYPFWNAIWV</sequence>
<dbReference type="NCBIfam" id="NF047646">
    <property type="entry name" value="REP_Tyr_transpos"/>
    <property type="match status" value="1"/>
</dbReference>
<dbReference type="PANTHER" id="PTHR36966">
    <property type="entry name" value="REP-ASSOCIATED TYROSINE TRANSPOSASE"/>
    <property type="match status" value="1"/>
</dbReference>
<accession>A0A5R9AHU1</accession>
<feature type="domain" description="Transposase IS200-like" evidence="1">
    <location>
        <begin position="18"/>
        <end position="133"/>
    </location>
</feature>
<dbReference type="InterPro" id="IPR002686">
    <property type="entry name" value="Transposase_17"/>
</dbReference>
<protein>
    <submittedName>
        <fullName evidence="2">Transposase</fullName>
    </submittedName>
</protein>
<dbReference type="Proteomes" id="UP000307510">
    <property type="component" value="Unassembled WGS sequence"/>
</dbReference>
<evidence type="ECO:0000313" key="2">
    <source>
        <dbReference type="EMBL" id="TLP78339.1"/>
    </source>
</evidence>
<evidence type="ECO:0000313" key="3">
    <source>
        <dbReference type="Proteomes" id="UP000307510"/>
    </source>
</evidence>
<reference evidence="3" key="2">
    <citation type="submission" date="2019-06" db="EMBL/GenBank/DDBJ databases">
        <title>AzeR, a transcriptional regulator that responds to azelaic acid in Pseudomonas nitroreducens.</title>
        <authorList>
            <person name="Bez C."/>
            <person name="Javvadi S.G."/>
            <person name="Bertani I."/>
            <person name="Devescovi G."/>
            <person name="Studholme D.J."/>
            <person name="Geller A."/>
            <person name="Levy A."/>
            <person name="Venturi V."/>
        </authorList>
    </citation>
    <scope>NUCLEOTIDE SEQUENCE [LARGE SCALE GENOMIC DNA]</scope>
    <source>
        <strain evidence="3">DSM 9128</strain>
    </source>
</reference>
<dbReference type="SMART" id="SM01321">
    <property type="entry name" value="Y1_Tnp"/>
    <property type="match status" value="1"/>
</dbReference>
<dbReference type="Pfam" id="PF01797">
    <property type="entry name" value="Y1_Tnp"/>
    <property type="match status" value="1"/>
</dbReference>
<dbReference type="GO" id="GO:0004803">
    <property type="term" value="F:transposase activity"/>
    <property type="evidence" value="ECO:0007669"/>
    <property type="project" value="InterPro"/>
</dbReference>
<evidence type="ECO:0000259" key="1">
    <source>
        <dbReference type="SMART" id="SM01321"/>
    </source>
</evidence>
<name>A0A5R9AHU1_PSENT</name>
<dbReference type="RefSeq" id="WP_138212604.1">
    <property type="nucleotide sequence ID" value="NZ_VASG01000001.1"/>
</dbReference>
<dbReference type="PANTHER" id="PTHR36966:SF1">
    <property type="entry name" value="REP-ASSOCIATED TYROSINE TRANSPOSASE"/>
    <property type="match status" value="1"/>
</dbReference>